<dbReference type="Gene3D" id="1.25.40.10">
    <property type="entry name" value="Tetratricopeptide repeat domain"/>
    <property type="match status" value="1"/>
</dbReference>
<evidence type="ECO:0000313" key="4">
    <source>
        <dbReference type="Proteomes" id="UP000276443"/>
    </source>
</evidence>
<dbReference type="SUPFAM" id="SSF48452">
    <property type="entry name" value="TPR-like"/>
    <property type="match status" value="1"/>
</dbReference>
<name>A0A3N5BUI1_9BACI</name>
<sequence>MGQNYQDIWKQYVPSEVNESIQKNSEMWKQEGDTWEATFDEAKKLHEKAVAGDEKAVKEVFKLLKDIKQKAPSDHLIEAYYGSVVALLGRDAADTKDRFRLVRKGMKILDDVVKKEPEHSEIRMLRGYVSYNIPEMYFQRTSTAVEDFEYLINQYESNPEVFSQDMYWQLLYDLGIAYKRTEKQDQAQQVFTKLSNLNPNEEIRTLLSHEGIDDSPAKEVDSTPTFESNEEPEELIEFPQTKREKSRRRSRRSR</sequence>
<proteinExistence type="predicted"/>
<feature type="compositionally biased region" description="Basic and acidic residues" evidence="2">
    <location>
        <begin position="210"/>
        <end position="221"/>
    </location>
</feature>
<accession>A0A3N5BUI1</accession>
<evidence type="ECO:0000256" key="1">
    <source>
        <dbReference type="PROSITE-ProRule" id="PRU00339"/>
    </source>
</evidence>
<dbReference type="OrthoDB" id="1807878at2"/>
<feature type="region of interest" description="Disordered" evidence="2">
    <location>
        <begin position="209"/>
        <end position="254"/>
    </location>
</feature>
<dbReference type="InterPro" id="IPR019734">
    <property type="entry name" value="TPR_rpt"/>
</dbReference>
<protein>
    <submittedName>
        <fullName evidence="3">Uncharacterized protein</fullName>
    </submittedName>
</protein>
<reference evidence="3 4" key="1">
    <citation type="submission" date="2018-11" db="EMBL/GenBank/DDBJ databases">
        <title>Genomic Encyclopedia of Type Strains, Phase IV (KMG-IV): sequencing the most valuable type-strain genomes for metagenomic binning, comparative biology and taxonomic classification.</title>
        <authorList>
            <person name="Goeker M."/>
        </authorList>
    </citation>
    <scope>NUCLEOTIDE SEQUENCE [LARGE SCALE GENOMIC DNA]</scope>
    <source>
        <strain evidence="3 4">DSM 18090</strain>
    </source>
</reference>
<organism evidence="3 4">
    <name type="scientific">Aquisalibacillus elongatus</name>
    <dbReference type="NCBI Taxonomy" id="485577"/>
    <lineage>
        <taxon>Bacteria</taxon>
        <taxon>Bacillati</taxon>
        <taxon>Bacillota</taxon>
        <taxon>Bacilli</taxon>
        <taxon>Bacillales</taxon>
        <taxon>Bacillaceae</taxon>
        <taxon>Aquisalibacillus</taxon>
    </lineage>
</organism>
<dbReference type="PROSITE" id="PS50005">
    <property type="entry name" value="TPR"/>
    <property type="match status" value="1"/>
</dbReference>
<feature type="compositionally biased region" description="Basic residues" evidence="2">
    <location>
        <begin position="244"/>
        <end position="254"/>
    </location>
</feature>
<comment type="caution">
    <text evidence="3">The sequence shown here is derived from an EMBL/GenBank/DDBJ whole genome shotgun (WGS) entry which is preliminary data.</text>
</comment>
<dbReference type="RefSeq" id="WP_124221953.1">
    <property type="nucleotide sequence ID" value="NZ_RKRF01000009.1"/>
</dbReference>
<evidence type="ECO:0000313" key="3">
    <source>
        <dbReference type="EMBL" id="RPF53428.1"/>
    </source>
</evidence>
<dbReference type="Proteomes" id="UP000276443">
    <property type="component" value="Unassembled WGS sequence"/>
</dbReference>
<dbReference type="EMBL" id="RKRF01000009">
    <property type="protein sequence ID" value="RPF53428.1"/>
    <property type="molecule type" value="Genomic_DNA"/>
</dbReference>
<dbReference type="AlphaFoldDB" id="A0A3N5BUI1"/>
<evidence type="ECO:0000256" key="2">
    <source>
        <dbReference type="SAM" id="MobiDB-lite"/>
    </source>
</evidence>
<dbReference type="InterPro" id="IPR011990">
    <property type="entry name" value="TPR-like_helical_dom_sf"/>
</dbReference>
<gene>
    <name evidence="3" type="ORF">EDC24_1928</name>
</gene>
<keyword evidence="1" id="KW-0802">TPR repeat</keyword>
<keyword evidence="4" id="KW-1185">Reference proteome</keyword>
<feature type="repeat" description="TPR" evidence="1">
    <location>
        <begin position="168"/>
        <end position="201"/>
    </location>
</feature>